<feature type="region of interest" description="Disordered" evidence="5">
    <location>
        <begin position="164"/>
        <end position="188"/>
    </location>
</feature>
<comment type="caution">
    <text evidence="7">The sequence shown here is derived from an EMBL/GenBank/DDBJ whole genome shotgun (WGS) entry which is preliminary data.</text>
</comment>
<dbReference type="EMBL" id="NQVE01000194">
    <property type="protein sequence ID" value="RAL40605.1"/>
    <property type="molecule type" value="Genomic_DNA"/>
</dbReference>
<dbReference type="GO" id="GO:0003700">
    <property type="term" value="F:DNA-binding transcription factor activity"/>
    <property type="evidence" value="ECO:0007669"/>
    <property type="project" value="TreeGrafter"/>
</dbReference>
<evidence type="ECO:0000313" key="7">
    <source>
        <dbReference type="EMBL" id="RAL40605.1"/>
    </source>
</evidence>
<dbReference type="PROSITE" id="PS50888">
    <property type="entry name" value="BHLH"/>
    <property type="match status" value="1"/>
</dbReference>
<organism evidence="7 8">
    <name type="scientific">Cuscuta australis</name>
    <dbReference type="NCBI Taxonomy" id="267555"/>
    <lineage>
        <taxon>Eukaryota</taxon>
        <taxon>Viridiplantae</taxon>
        <taxon>Streptophyta</taxon>
        <taxon>Embryophyta</taxon>
        <taxon>Tracheophyta</taxon>
        <taxon>Spermatophyta</taxon>
        <taxon>Magnoliopsida</taxon>
        <taxon>eudicotyledons</taxon>
        <taxon>Gunneridae</taxon>
        <taxon>Pentapetalae</taxon>
        <taxon>asterids</taxon>
        <taxon>lamiids</taxon>
        <taxon>Solanales</taxon>
        <taxon>Convolvulaceae</taxon>
        <taxon>Cuscuteae</taxon>
        <taxon>Cuscuta</taxon>
        <taxon>Cuscuta subgen. Grammica</taxon>
        <taxon>Cuscuta sect. Cleistogrammica</taxon>
    </lineage>
</organism>
<keyword evidence="4" id="KW-0539">Nucleus</keyword>
<accession>A0A328D4G8</accession>
<feature type="domain" description="BHLH" evidence="6">
    <location>
        <begin position="184"/>
        <end position="233"/>
    </location>
</feature>
<dbReference type="Pfam" id="PF00010">
    <property type="entry name" value="HLH"/>
    <property type="match status" value="1"/>
</dbReference>
<dbReference type="InterPro" id="IPR036638">
    <property type="entry name" value="HLH_DNA-bd_sf"/>
</dbReference>
<keyword evidence="8" id="KW-1185">Reference proteome</keyword>
<dbReference type="SUPFAM" id="SSF47459">
    <property type="entry name" value="HLH, helix-loop-helix DNA-binding domain"/>
    <property type="match status" value="1"/>
</dbReference>
<evidence type="ECO:0000313" key="8">
    <source>
        <dbReference type="Proteomes" id="UP000249390"/>
    </source>
</evidence>
<dbReference type="Proteomes" id="UP000249390">
    <property type="component" value="Unassembled WGS sequence"/>
</dbReference>
<protein>
    <recommendedName>
        <fullName evidence="6">BHLH domain-containing protein</fullName>
    </recommendedName>
</protein>
<dbReference type="Pfam" id="PF22754">
    <property type="entry name" value="bHLH-TF_ACT-like_plant"/>
    <property type="match status" value="1"/>
</dbReference>
<dbReference type="CDD" id="cd04873">
    <property type="entry name" value="ACT_UUR-ACR-like"/>
    <property type="match status" value="1"/>
</dbReference>
<proteinExistence type="predicted"/>
<dbReference type="AlphaFoldDB" id="A0A328D4G8"/>
<comment type="subcellular location">
    <subcellularLocation>
        <location evidence="1">Nucleus</location>
    </subcellularLocation>
</comment>
<evidence type="ECO:0000256" key="4">
    <source>
        <dbReference type="ARBA" id="ARBA00023242"/>
    </source>
</evidence>
<sequence>MDYYGNWFSEELVALRSEHYDEKPIINDEICFNYYDDIGGAGGGEWLQSGDCFGEIAIPPPPATVSACFDDECLAFAQQSRDGYGSLFPDFYCGGYGPQLLGDEESFLSNSLLFPSFPEIVNDYSCCRGGGAVSSSVALEPASAVDVEAPAGCFGDDIRSCSDKNENEDKNKKAVKSKMNKVHGQPSKNLMAERRRRKRLNDRLSMLRSVVPKISKMDRTSILGDTIEYMKELLGKINTLQVEMDTKDLTIFHNVKPNETELKNSPKFEVERRGEKEAKIEICCGGRAGLLLSTVATLETLGLEIQHCVISCFNDFALQATCTTEEEQRKCSSSEEIKQTQIKQTLFRNAGYGVKGF</sequence>
<dbReference type="SMART" id="SM00353">
    <property type="entry name" value="HLH"/>
    <property type="match status" value="1"/>
</dbReference>
<evidence type="ECO:0000259" key="6">
    <source>
        <dbReference type="PROSITE" id="PS50888"/>
    </source>
</evidence>
<keyword evidence="3" id="KW-0804">Transcription</keyword>
<dbReference type="PANTHER" id="PTHR31945:SF15">
    <property type="entry name" value="TRANSCRIPTION FACTOR BHLH61-RELATED"/>
    <property type="match status" value="1"/>
</dbReference>
<dbReference type="GO" id="GO:0005634">
    <property type="term" value="C:nucleus"/>
    <property type="evidence" value="ECO:0007669"/>
    <property type="project" value="UniProtKB-SubCell"/>
</dbReference>
<evidence type="ECO:0000256" key="3">
    <source>
        <dbReference type="ARBA" id="ARBA00023163"/>
    </source>
</evidence>
<dbReference type="GO" id="GO:0043565">
    <property type="term" value="F:sequence-specific DNA binding"/>
    <property type="evidence" value="ECO:0007669"/>
    <property type="project" value="TreeGrafter"/>
</dbReference>
<dbReference type="InterPro" id="IPR011598">
    <property type="entry name" value="bHLH_dom"/>
</dbReference>
<dbReference type="InterPro" id="IPR054502">
    <property type="entry name" value="bHLH-TF_ACT-like_plant"/>
</dbReference>
<dbReference type="GO" id="GO:0046983">
    <property type="term" value="F:protein dimerization activity"/>
    <property type="evidence" value="ECO:0007669"/>
    <property type="project" value="InterPro"/>
</dbReference>
<evidence type="ECO:0000256" key="1">
    <source>
        <dbReference type="ARBA" id="ARBA00004123"/>
    </source>
</evidence>
<evidence type="ECO:0000256" key="2">
    <source>
        <dbReference type="ARBA" id="ARBA00023015"/>
    </source>
</evidence>
<gene>
    <name evidence="7" type="ORF">DM860_006675</name>
</gene>
<evidence type="ECO:0000256" key="5">
    <source>
        <dbReference type="SAM" id="MobiDB-lite"/>
    </source>
</evidence>
<reference evidence="7 8" key="1">
    <citation type="submission" date="2018-06" db="EMBL/GenBank/DDBJ databases">
        <title>The Genome of Cuscuta australis (Dodder) Provides Insight into the Evolution of Plant Parasitism.</title>
        <authorList>
            <person name="Liu H."/>
        </authorList>
    </citation>
    <scope>NUCLEOTIDE SEQUENCE [LARGE SCALE GENOMIC DNA]</scope>
    <source>
        <strain evidence="8">cv. Yunnan</strain>
        <tissue evidence="7">Vines</tissue>
    </source>
</reference>
<name>A0A328D4G8_9ASTE</name>
<dbReference type="Gene3D" id="4.10.280.10">
    <property type="entry name" value="Helix-loop-helix DNA-binding domain"/>
    <property type="match status" value="1"/>
</dbReference>
<dbReference type="InterPro" id="IPR051358">
    <property type="entry name" value="TF_AMS/ICE1/BHLH6-like"/>
</dbReference>
<keyword evidence="2" id="KW-0805">Transcription regulation</keyword>
<dbReference type="PANTHER" id="PTHR31945">
    <property type="entry name" value="TRANSCRIPTION FACTOR SCREAM2-RELATED"/>
    <property type="match status" value="1"/>
</dbReference>